<evidence type="ECO:0000256" key="2">
    <source>
        <dbReference type="ARBA" id="ARBA00001971"/>
    </source>
</evidence>
<accession>A0A168LHG6</accession>
<dbReference type="InterPro" id="IPR001709">
    <property type="entry name" value="Flavoprot_Pyr_Nucl_cyt_Rdtase"/>
</dbReference>
<dbReference type="GO" id="GO:0043546">
    <property type="term" value="F:molybdopterin cofactor binding"/>
    <property type="evidence" value="ECO:0007669"/>
    <property type="project" value="InterPro"/>
</dbReference>
<keyword evidence="12" id="KW-0479">Metal-binding</keyword>
<dbReference type="GO" id="GO:0030151">
    <property type="term" value="F:molybdenum ion binding"/>
    <property type="evidence" value="ECO:0007669"/>
    <property type="project" value="InterPro"/>
</dbReference>
<dbReference type="InterPro" id="IPR017938">
    <property type="entry name" value="Riboflavin_synthase-like_b-brl"/>
</dbReference>
<evidence type="ECO:0000256" key="10">
    <source>
        <dbReference type="ARBA" id="ARBA00022617"/>
    </source>
</evidence>
<dbReference type="PROSITE" id="PS50255">
    <property type="entry name" value="CYTOCHROME_B5_2"/>
    <property type="match status" value="1"/>
</dbReference>
<dbReference type="InterPro" id="IPR014756">
    <property type="entry name" value="Ig_E-set"/>
</dbReference>
<dbReference type="FunFam" id="3.90.420.10:FF:000003">
    <property type="entry name" value="Nitrate reductase"/>
    <property type="match status" value="1"/>
</dbReference>
<evidence type="ECO:0000256" key="8">
    <source>
        <dbReference type="ARBA" id="ARBA00015499"/>
    </source>
</evidence>
<evidence type="ECO:0000256" key="6">
    <source>
        <dbReference type="ARBA" id="ARBA00011738"/>
    </source>
</evidence>
<dbReference type="SUPFAM" id="SSF63380">
    <property type="entry name" value="Riboflavin synthase domain-like"/>
    <property type="match status" value="1"/>
</dbReference>
<dbReference type="PROSITE" id="PS51384">
    <property type="entry name" value="FAD_FR"/>
    <property type="match status" value="1"/>
</dbReference>
<evidence type="ECO:0000256" key="16">
    <source>
        <dbReference type="ARBA" id="ARBA00023063"/>
    </source>
</evidence>
<dbReference type="InterPro" id="IPR001433">
    <property type="entry name" value="OxRdtase_FAD/NAD-bd"/>
</dbReference>
<comment type="caution">
    <text evidence="21">The sequence shown here is derived from an EMBL/GenBank/DDBJ whole genome shotgun (WGS) entry which is preliminary data.</text>
</comment>
<evidence type="ECO:0000256" key="5">
    <source>
        <dbReference type="ARBA" id="ARBA00006253"/>
    </source>
</evidence>
<dbReference type="GO" id="GO:0050464">
    <property type="term" value="F:nitrate reductase (NADPH) activity"/>
    <property type="evidence" value="ECO:0007669"/>
    <property type="project" value="UniProtKB-EC"/>
</dbReference>
<dbReference type="Gene3D" id="2.40.30.10">
    <property type="entry name" value="Translation factors"/>
    <property type="match status" value="1"/>
</dbReference>
<dbReference type="InterPro" id="IPR000572">
    <property type="entry name" value="OxRdtase_Mopterin-bd_dom"/>
</dbReference>
<dbReference type="InterPro" id="IPR036400">
    <property type="entry name" value="Cyt_B5-like_heme/steroid_sf"/>
</dbReference>
<evidence type="ECO:0000259" key="19">
    <source>
        <dbReference type="PROSITE" id="PS50255"/>
    </source>
</evidence>
<dbReference type="Gene3D" id="3.10.120.10">
    <property type="entry name" value="Cytochrome b5-like heme/steroid binding domain"/>
    <property type="match status" value="1"/>
</dbReference>
<dbReference type="InterPro" id="IPR008335">
    <property type="entry name" value="Mopterin_OxRdtase_euk"/>
</dbReference>
<dbReference type="PROSITE" id="PS00191">
    <property type="entry name" value="CYTOCHROME_B5_1"/>
    <property type="match status" value="1"/>
</dbReference>
<dbReference type="OrthoDB" id="432685at2759"/>
<dbReference type="PRINTS" id="PR00371">
    <property type="entry name" value="FPNCR"/>
</dbReference>
<feature type="domain" description="FAD-binding FR-type" evidence="20">
    <location>
        <begin position="601"/>
        <end position="718"/>
    </location>
</feature>
<evidence type="ECO:0000256" key="9">
    <source>
        <dbReference type="ARBA" id="ARBA00022505"/>
    </source>
</evidence>
<dbReference type="PANTHER" id="PTHR19372:SF7">
    <property type="entry name" value="SULFITE OXIDASE, MITOCHONDRIAL"/>
    <property type="match status" value="1"/>
</dbReference>
<dbReference type="GO" id="GO:0006790">
    <property type="term" value="P:sulfur compound metabolic process"/>
    <property type="evidence" value="ECO:0007669"/>
    <property type="project" value="TreeGrafter"/>
</dbReference>
<dbReference type="PRINTS" id="PR00407">
    <property type="entry name" value="EUMOPTERIN"/>
</dbReference>
<dbReference type="PRINTS" id="PR00363">
    <property type="entry name" value="CYTOCHROMEB5"/>
</dbReference>
<dbReference type="GO" id="GO:0042128">
    <property type="term" value="P:nitrate assimilation"/>
    <property type="evidence" value="ECO:0007669"/>
    <property type="project" value="UniProtKB-KW"/>
</dbReference>
<dbReference type="Gene3D" id="3.90.420.10">
    <property type="entry name" value="Oxidoreductase, molybdopterin-binding domain"/>
    <property type="match status" value="1"/>
</dbReference>
<dbReference type="Gene3D" id="3.40.50.80">
    <property type="entry name" value="Nucleotide-binding domain of ferredoxin-NADP reductase (FNR) module"/>
    <property type="match status" value="1"/>
</dbReference>
<dbReference type="AlphaFoldDB" id="A0A168LHG6"/>
<evidence type="ECO:0000256" key="7">
    <source>
        <dbReference type="ARBA" id="ARBA00012673"/>
    </source>
</evidence>
<reference evidence="21 22" key="1">
    <citation type="submission" date="2015-06" db="EMBL/GenBank/DDBJ databases">
        <title>Expansion of signal transduction pathways in fungi by whole-genome duplication.</title>
        <authorList>
            <consortium name="DOE Joint Genome Institute"/>
            <person name="Corrochano L.M."/>
            <person name="Kuo A."/>
            <person name="Marcet-Houben M."/>
            <person name="Polaino S."/>
            <person name="Salamov A."/>
            <person name="Villalobos J.M."/>
            <person name="Alvarez M.I."/>
            <person name="Avalos J."/>
            <person name="Benito E.P."/>
            <person name="Benoit I."/>
            <person name="Burger G."/>
            <person name="Camino L.P."/>
            <person name="Canovas D."/>
            <person name="Cerda-Olmedo E."/>
            <person name="Cheng J.-F."/>
            <person name="Dominguez A."/>
            <person name="Elias M."/>
            <person name="Eslava A.P."/>
            <person name="Glaser F."/>
            <person name="Grimwood J."/>
            <person name="Gutierrez G."/>
            <person name="Heitman J."/>
            <person name="Henrissat B."/>
            <person name="Iturriaga E.A."/>
            <person name="Lang B.F."/>
            <person name="Lavin J.L."/>
            <person name="Lee S."/>
            <person name="Li W."/>
            <person name="Lindquist E."/>
            <person name="Lopez-Garcia S."/>
            <person name="Luque E.M."/>
            <person name="Marcos A.T."/>
            <person name="Martin J."/>
            <person name="Mccluskey K."/>
            <person name="Medina H.R."/>
            <person name="Miralles-Duran A."/>
            <person name="Miyazaki A."/>
            <person name="Munoz-Torres E."/>
            <person name="Oguiza J.A."/>
            <person name="Ohm R."/>
            <person name="Olmedo M."/>
            <person name="Orejas M."/>
            <person name="Ortiz-Castellanos L."/>
            <person name="Pisabarro A.G."/>
            <person name="Rodriguez-Romero J."/>
            <person name="Ruiz-Herrera J."/>
            <person name="Ruiz-Vazquez R."/>
            <person name="Sanz C."/>
            <person name="Schackwitz W."/>
            <person name="Schmutz J."/>
            <person name="Shahriari M."/>
            <person name="Shelest E."/>
            <person name="Silva-Franco F."/>
            <person name="Soanes D."/>
            <person name="Syed K."/>
            <person name="Tagua V.G."/>
            <person name="Talbot N.J."/>
            <person name="Thon M."/>
            <person name="De Vries R.P."/>
            <person name="Wiebenga A."/>
            <person name="Yadav J.S."/>
            <person name="Braun E.L."/>
            <person name="Baker S."/>
            <person name="Garre V."/>
            <person name="Horwitz B."/>
            <person name="Torres-Martinez S."/>
            <person name="Idnurm A."/>
            <person name="Herrera-Estrella A."/>
            <person name="Gabaldon T."/>
            <person name="Grigoriev I.V."/>
        </authorList>
    </citation>
    <scope>NUCLEOTIDE SEQUENCE [LARGE SCALE GENOMIC DNA]</scope>
    <source>
        <strain evidence="21 22">CBS 277.49</strain>
    </source>
</reference>
<comment type="cofactor">
    <cofactor evidence="1">
        <name>Mo-molybdopterin</name>
        <dbReference type="ChEBI" id="CHEBI:71302"/>
    </cofactor>
</comment>
<sequence>MAPNVELSQQKHSLGLYHAPTGLIDAKDRGTPDAHVSRDPNLTRLTGKHPLNAETPIPLLMDHGFITPNSLHIVRNHGPVPQNQWDTHSIAISGLVNKPVTITMDDLLQLPSHTLAVTICCAGNRRKEQNMIKPSIGFSWGPGGIGTAYYTGVFLRDVINHLAGGLKPEALHICMEGNDNTAKGGYGTSITVNRAMSPEFDVLIAYKMNGEPLPYDHGYPVRCIVPGCIGGRSVKWLSKIEASTDVSQNPFQNADNKVFPSTVLSADQATAENWWTNPDYSVYDLNVNGVIAAPYHGSRIALDDLSNKVVVVNGFAYGGSNRKVTRCEITLDDGKTWRLADITDRKPEGDRYASEHYGYDKSQYPESYNQTRYWTWVHWSIEIPIADLLGVQEICLRCWNETNSVMPKDLNWSLMGMLNNCWYRVKLQLIREPTLSLVFQHPTTLPGDTTQLENTLPGWMEENQAEAATAATTTASSNRSIDKLKAFTLQQVEKHTTEDDCWLIYDDLVYDCTSFLQSHPGGASSILLAAGTDCTEEFDAIHSQKAKDMLADYLVGKLDIEKQASSSTPPTPPPEAEQVEATTTKLTLPSSGAMKPYFDPRQWKKLVLQKKEHMSATIRRFTFAIPQDASLDAILSLSTGLHLFIKLPEDINDRSAKPKMVMRAYTPSKVHERTIEFVIKIYFPFNSIPGGKLTTSLDQIRLGETVDFKGPLGEIQYLGDGEFDIHNKLYHGIDQIGMIAGGTGITPMWQLIQAALQDSVKRPYMSLIYCARSKDEIIFYDELKQLECDRLRVRIVLSEVPDDGGSWTGGIGRFTMQELQQHLFPFADSGASRLTFLCGPDPMLTHCCLPLLKEAYGEEFCASSVFTF</sequence>
<evidence type="ECO:0000259" key="20">
    <source>
        <dbReference type="PROSITE" id="PS51384"/>
    </source>
</evidence>
<dbReference type="PANTHER" id="PTHR19372">
    <property type="entry name" value="SULFITE REDUCTASE"/>
    <property type="match status" value="1"/>
</dbReference>
<comment type="function">
    <text evidence="4">Nitrate reductase is a key enzyme involved in the first step of nitrate assimilation in plants, fungi and bacteria.</text>
</comment>
<feature type="region of interest" description="Disordered" evidence="18">
    <location>
        <begin position="563"/>
        <end position="584"/>
    </location>
</feature>
<evidence type="ECO:0000256" key="13">
    <source>
        <dbReference type="ARBA" id="ARBA00022827"/>
    </source>
</evidence>
<protein>
    <recommendedName>
        <fullName evidence="8">Nitrate reductase [NADPH]</fullName>
        <ecNumber evidence="7">1.7.1.3</ecNumber>
    </recommendedName>
</protein>
<gene>
    <name evidence="21" type="ORF">MUCCIDRAFT_81522</name>
</gene>
<keyword evidence="14" id="KW-0560">Oxidoreductase</keyword>
<dbReference type="SMART" id="SM01117">
    <property type="entry name" value="Cyt-b5"/>
    <property type="match status" value="1"/>
</dbReference>
<evidence type="ECO:0000256" key="11">
    <source>
        <dbReference type="ARBA" id="ARBA00022630"/>
    </source>
</evidence>
<dbReference type="InterPro" id="IPR018506">
    <property type="entry name" value="Cyt_B5_heme-BS"/>
</dbReference>
<dbReference type="Pfam" id="PF00970">
    <property type="entry name" value="FAD_binding_6"/>
    <property type="match status" value="1"/>
</dbReference>
<evidence type="ECO:0000256" key="1">
    <source>
        <dbReference type="ARBA" id="ARBA00001924"/>
    </source>
</evidence>
<dbReference type="VEuPathDB" id="FungiDB:MUCCIDRAFT_81522"/>
<evidence type="ECO:0000256" key="14">
    <source>
        <dbReference type="ARBA" id="ARBA00023002"/>
    </source>
</evidence>
<dbReference type="SUPFAM" id="SSF56524">
    <property type="entry name" value="Oxidoreductase molybdopterin-binding domain"/>
    <property type="match status" value="1"/>
</dbReference>
<keyword evidence="22" id="KW-1185">Reference proteome</keyword>
<dbReference type="PROSITE" id="PS00559">
    <property type="entry name" value="MOLYBDOPTERIN_EUK"/>
    <property type="match status" value="1"/>
</dbReference>
<dbReference type="PRINTS" id="PR00406">
    <property type="entry name" value="CYTB5RDTASE"/>
</dbReference>
<name>A0A168LHG6_MUCCL</name>
<evidence type="ECO:0000256" key="18">
    <source>
        <dbReference type="SAM" id="MobiDB-lite"/>
    </source>
</evidence>
<dbReference type="Pfam" id="PF00174">
    <property type="entry name" value="Oxidored_molyb"/>
    <property type="match status" value="1"/>
</dbReference>
<evidence type="ECO:0000256" key="15">
    <source>
        <dbReference type="ARBA" id="ARBA00023004"/>
    </source>
</evidence>
<organism evidence="21 22">
    <name type="scientific">Mucor lusitanicus CBS 277.49</name>
    <dbReference type="NCBI Taxonomy" id="747725"/>
    <lineage>
        <taxon>Eukaryota</taxon>
        <taxon>Fungi</taxon>
        <taxon>Fungi incertae sedis</taxon>
        <taxon>Mucoromycota</taxon>
        <taxon>Mucoromycotina</taxon>
        <taxon>Mucoromycetes</taxon>
        <taxon>Mucorales</taxon>
        <taxon>Mucorineae</taxon>
        <taxon>Mucoraceae</taxon>
        <taxon>Mucor</taxon>
    </lineage>
</organism>
<keyword evidence="11" id="KW-0285">Flavoprotein</keyword>
<dbReference type="Gene3D" id="2.60.40.650">
    <property type="match status" value="1"/>
</dbReference>
<dbReference type="InterPro" id="IPR017927">
    <property type="entry name" value="FAD-bd_FR_type"/>
</dbReference>
<keyword evidence="9" id="KW-0500">Molybdenum</keyword>
<keyword evidence="10" id="KW-0349">Heme</keyword>
<keyword evidence="15" id="KW-0408">Iron</keyword>
<dbReference type="SUPFAM" id="SSF81296">
    <property type="entry name" value="E set domains"/>
    <property type="match status" value="1"/>
</dbReference>
<dbReference type="Pfam" id="PF00175">
    <property type="entry name" value="NAD_binding_1"/>
    <property type="match status" value="1"/>
</dbReference>
<evidence type="ECO:0000313" key="22">
    <source>
        <dbReference type="Proteomes" id="UP000077051"/>
    </source>
</evidence>
<proteinExistence type="inferred from homology"/>
<evidence type="ECO:0000256" key="12">
    <source>
        <dbReference type="ARBA" id="ARBA00022723"/>
    </source>
</evidence>
<dbReference type="SUPFAM" id="SSF52343">
    <property type="entry name" value="Ferredoxin reductase-like, C-terminal NADP-linked domain"/>
    <property type="match status" value="1"/>
</dbReference>
<dbReference type="InterPro" id="IPR022407">
    <property type="entry name" value="OxRdtase_Mopterin_BS"/>
</dbReference>
<dbReference type="Proteomes" id="UP000077051">
    <property type="component" value="Unassembled WGS sequence"/>
</dbReference>
<dbReference type="FunFam" id="3.10.120.10:FF:000007">
    <property type="entry name" value="Sulfite oxidase, mitochondrial"/>
    <property type="match status" value="1"/>
</dbReference>
<dbReference type="GO" id="GO:0020037">
    <property type="term" value="F:heme binding"/>
    <property type="evidence" value="ECO:0007669"/>
    <property type="project" value="InterPro"/>
</dbReference>
<comment type="cofactor">
    <cofactor evidence="3">
        <name>FAD</name>
        <dbReference type="ChEBI" id="CHEBI:57692"/>
    </cofactor>
</comment>
<evidence type="ECO:0000313" key="21">
    <source>
        <dbReference type="EMBL" id="OAD03537.1"/>
    </source>
</evidence>
<dbReference type="InterPro" id="IPR036374">
    <property type="entry name" value="OxRdtase_Mopterin-bd_sf"/>
</dbReference>
<dbReference type="Pfam" id="PF03404">
    <property type="entry name" value="Mo-co_dimer"/>
    <property type="match status" value="1"/>
</dbReference>
<dbReference type="GO" id="GO:0008482">
    <property type="term" value="F:sulfite oxidase activity"/>
    <property type="evidence" value="ECO:0007669"/>
    <property type="project" value="TreeGrafter"/>
</dbReference>
<evidence type="ECO:0000256" key="17">
    <source>
        <dbReference type="ARBA" id="ARBA00049155"/>
    </source>
</evidence>
<comment type="cofactor">
    <cofactor evidence="2">
        <name>heme</name>
        <dbReference type="ChEBI" id="CHEBI:30413"/>
    </cofactor>
</comment>
<dbReference type="InterPro" id="IPR005066">
    <property type="entry name" value="MoCF_OxRdtse_dimer"/>
</dbReference>
<dbReference type="CDD" id="cd06183">
    <property type="entry name" value="cyt_b5_reduct_like"/>
    <property type="match status" value="1"/>
</dbReference>
<comment type="subunit">
    <text evidence="6">Homodimer.</text>
</comment>
<keyword evidence="13" id="KW-0274">FAD</keyword>
<dbReference type="EMBL" id="AMYB01000004">
    <property type="protein sequence ID" value="OAD03537.1"/>
    <property type="molecule type" value="Genomic_DNA"/>
</dbReference>
<dbReference type="InterPro" id="IPR001199">
    <property type="entry name" value="Cyt_B5-like_heme/steroid-bd"/>
</dbReference>
<dbReference type="InterPro" id="IPR008333">
    <property type="entry name" value="Cbr1-like_FAD-bd_dom"/>
</dbReference>
<evidence type="ECO:0000256" key="4">
    <source>
        <dbReference type="ARBA" id="ARBA00003838"/>
    </source>
</evidence>
<dbReference type="EC" id="1.7.1.3" evidence="7"/>
<feature type="domain" description="Cytochrome b5 heme-binding" evidence="19">
    <location>
        <begin position="484"/>
        <end position="559"/>
    </location>
</feature>
<dbReference type="STRING" id="747725.A0A168LHG6"/>
<keyword evidence="16" id="KW-0534">Nitrate assimilation</keyword>
<evidence type="ECO:0000256" key="3">
    <source>
        <dbReference type="ARBA" id="ARBA00001974"/>
    </source>
</evidence>
<comment type="catalytic activity">
    <reaction evidence="17">
        <text>nitrite + NADP(+) + H2O = nitrate + NADPH + H(+)</text>
        <dbReference type="Rhea" id="RHEA:19061"/>
        <dbReference type="ChEBI" id="CHEBI:15377"/>
        <dbReference type="ChEBI" id="CHEBI:15378"/>
        <dbReference type="ChEBI" id="CHEBI:16301"/>
        <dbReference type="ChEBI" id="CHEBI:17632"/>
        <dbReference type="ChEBI" id="CHEBI:57783"/>
        <dbReference type="ChEBI" id="CHEBI:58349"/>
        <dbReference type="EC" id="1.7.1.3"/>
    </reaction>
</comment>
<dbReference type="InterPro" id="IPR039261">
    <property type="entry name" value="FNR_nucleotide-bd"/>
</dbReference>
<comment type="similarity">
    <text evidence="5">Belongs to the nitrate reductase family.</text>
</comment>
<dbReference type="Pfam" id="PF00173">
    <property type="entry name" value="Cyt-b5"/>
    <property type="match status" value="1"/>
</dbReference>
<dbReference type="SUPFAM" id="SSF55856">
    <property type="entry name" value="Cytochrome b5-like heme/steroid binding domain"/>
    <property type="match status" value="1"/>
</dbReference>